<evidence type="ECO:0000313" key="2">
    <source>
        <dbReference type="EMBL" id="SIO17332.1"/>
    </source>
</evidence>
<sequence length="195" mass="22361">MIHEALKFISDEVNRYLSLKLGSVTDPRLVLGNVAKLSENDQGGGSNPLSNRAILTLVNIEEDRVSRSPDNYRRVGDAIQYRNPKVFINLYCLFSVNRSNYDVSLEWLNYIIQFFQYRNVFTHGNSPLLHEKIDQLVLDMTSMNLEQLNQLWGVMGGKYYPSVLYKMRLIAIEDDTPEASGDLIREINITEQGIN</sequence>
<evidence type="ECO:0000259" key="1">
    <source>
        <dbReference type="Pfam" id="PF14065"/>
    </source>
</evidence>
<dbReference type="OrthoDB" id="7560784at2"/>
<feature type="domain" description="Pvc16 N-terminal" evidence="1">
    <location>
        <begin position="9"/>
        <end position="185"/>
    </location>
</feature>
<dbReference type="EMBL" id="FSRA01000001">
    <property type="protein sequence ID" value="SIO17332.1"/>
    <property type="molecule type" value="Genomic_DNA"/>
</dbReference>
<accession>A0A1N6HC25</accession>
<dbReference type="AlphaFoldDB" id="A0A1N6HC25"/>
<dbReference type="STRING" id="536979.SAMN04488055_3295"/>
<name>A0A1N6HC25_9BACT</name>
<dbReference type="Proteomes" id="UP000185003">
    <property type="component" value="Unassembled WGS sequence"/>
</dbReference>
<dbReference type="InterPro" id="IPR025351">
    <property type="entry name" value="Pvc16_N"/>
</dbReference>
<organism evidence="2 3">
    <name type="scientific">Chitinophaga niabensis</name>
    <dbReference type="NCBI Taxonomy" id="536979"/>
    <lineage>
        <taxon>Bacteria</taxon>
        <taxon>Pseudomonadati</taxon>
        <taxon>Bacteroidota</taxon>
        <taxon>Chitinophagia</taxon>
        <taxon>Chitinophagales</taxon>
        <taxon>Chitinophagaceae</taxon>
        <taxon>Chitinophaga</taxon>
    </lineage>
</organism>
<reference evidence="2 3" key="1">
    <citation type="submission" date="2016-11" db="EMBL/GenBank/DDBJ databases">
        <authorList>
            <person name="Jaros S."/>
            <person name="Januszkiewicz K."/>
            <person name="Wedrychowicz H."/>
        </authorList>
    </citation>
    <scope>NUCLEOTIDE SEQUENCE [LARGE SCALE GENOMIC DNA]</scope>
    <source>
        <strain evidence="2 3">DSM 24787</strain>
    </source>
</reference>
<dbReference type="RefSeq" id="WP_074240262.1">
    <property type="nucleotide sequence ID" value="NZ_FSRA01000001.1"/>
</dbReference>
<dbReference type="Pfam" id="PF14065">
    <property type="entry name" value="Pvc16_N"/>
    <property type="match status" value="1"/>
</dbReference>
<evidence type="ECO:0000313" key="3">
    <source>
        <dbReference type="Proteomes" id="UP000185003"/>
    </source>
</evidence>
<gene>
    <name evidence="2" type="ORF">SAMN04488055_3295</name>
</gene>
<proteinExistence type="predicted"/>
<protein>
    <recommendedName>
        <fullName evidence="1">Pvc16 N-terminal domain-containing protein</fullName>
    </recommendedName>
</protein>
<keyword evidence="3" id="KW-1185">Reference proteome</keyword>